<dbReference type="EMBL" id="MU274930">
    <property type="protein sequence ID" value="KAI0085524.1"/>
    <property type="molecule type" value="Genomic_DNA"/>
</dbReference>
<evidence type="ECO:0000313" key="1">
    <source>
        <dbReference type="EMBL" id="KAI0085524.1"/>
    </source>
</evidence>
<accession>A0ACB8TUM2</accession>
<gene>
    <name evidence="1" type="ORF">BDY19DRAFT_877910</name>
</gene>
<proteinExistence type="predicted"/>
<protein>
    <submittedName>
        <fullName evidence="1">Uncharacterized protein</fullName>
    </submittedName>
</protein>
<keyword evidence="2" id="KW-1185">Reference proteome</keyword>
<organism evidence="1 2">
    <name type="scientific">Irpex rosettiformis</name>
    <dbReference type="NCBI Taxonomy" id="378272"/>
    <lineage>
        <taxon>Eukaryota</taxon>
        <taxon>Fungi</taxon>
        <taxon>Dikarya</taxon>
        <taxon>Basidiomycota</taxon>
        <taxon>Agaricomycotina</taxon>
        <taxon>Agaricomycetes</taxon>
        <taxon>Polyporales</taxon>
        <taxon>Irpicaceae</taxon>
        <taxon>Irpex</taxon>
    </lineage>
</organism>
<feature type="non-terminal residue" evidence="1">
    <location>
        <position position="104"/>
    </location>
</feature>
<dbReference type="Proteomes" id="UP001055072">
    <property type="component" value="Unassembled WGS sequence"/>
</dbReference>
<name>A0ACB8TUM2_9APHY</name>
<comment type="caution">
    <text evidence="1">The sequence shown here is derived from an EMBL/GenBank/DDBJ whole genome shotgun (WGS) entry which is preliminary data.</text>
</comment>
<sequence>PDFPDQPASCAICATNYDNISSCAQAAPVLANFSSILFNPGAFIDVIKCACTDTFQSAYPQCVDCFEKTNQTSFLNANTQELPNILKGINSICGLASTLLGNVS</sequence>
<feature type="non-terminal residue" evidence="1">
    <location>
        <position position="1"/>
    </location>
</feature>
<evidence type="ECO:0000313" key="2">
    <source>
        <dbReference type="Proteomes" id="UP001055072"/>
    </source>
</evidence>
<reference evidence="1" key="1">
    <citation type="journal article" date="2021" name="Environ. Microbiol.">
        <title>Gene family expansions and transcriptome signatures uncover fungal adaptations to wood decay.</title>
        <authorList>
            <person name="Hage H."/>
            <person name="Miyauchi S."/>
            <person name="Viragh M."/>
            <person name="Drula E."/>
            <person name="Min B."/>
            <person name="Chaduli D."/>
            <person name="Navarro D."/>
            <person name="Favel A."/>
            <person name="Norest M."/>
            <person name="Lesage-Meessen L."/>
            <person name="Balint B."/>
            <person name="Merenyi Z."/>
            <person name="de Eugenio L."/>
            <person name="Morin E."/>
            <person name="Martinez A.T."/>
            <person name="Baldrian P."/>
            <person name="Stursova M."/>
            <person name="Martinez M.J."/>
            <person name="Novotny C."/>
            <person name="Magnuson J.K."/>
            <person name="Spatafora J.W."/>
            <person name="Maurice S."/>
            <person name="Pangilinan J."/>
            <person name="Andreopoulos W."/>
            <person name="LaButti K."/>
            <person name="Hundley H."/>
            <person name="Na H."/>
            <person name="Kuo A."/>
            <person name="Barry K."/>
            <person name="Lipzen A."/>
            <person name="Henrissat B."/>
            <person name="Riley R."/>
            <person name="Ahrendt S."/>
            <person name="Nagy L.G."/>
            <person name="Grigoriev I.V."/>
            <person name="Martin F."/>
            <person name="Rosso M.N."/>
        </authorList>
    </citation>
    <scope>NUCLEOTIDE SEQUENCE</scope>
    <source>
        <strain evidence="1">CBS 384.51</strain>
    </source>
</reference>